<feature type="region of interest" description="Disordered" evidence="1">
    <location>
        <begin position="41"/>
        <end position="65"/>
    </location>
</feature>
<accession>A0ABD0M804</accession>
<feature type="compositionally biased region" description="Low complexity" evidence="1">
    <location>
        <begin position="54"/>
        <end position="63"/>
    </location>
</feature>
<comment type="caution">
    <text evidence="2">The sequence shown here is derived from an EMBL/GenBank/DDBJ whole genome shotgun (WGS) entry which is preliminary data.</text>
</comment>
<name>A0ABD0M804_9CAEN</name>
<keyword evidence="3" id="KW-1185">Reference proteome</keyword>
<protein>
    <submittedName>
        <fullName evidence="2">Uncharacterized protein</fullName>
    </submittedName>
</protein>
<dbReference type="AlphaFoldDB" id="A0ABD0M804"/>
<reference evidence="2 3" key="1">
    <citation type="journal article" date="2023" name="Sci. Data">
        <title>Genome assembly of the Korean intertidal mud-creeper Batillaria attramentaria.</title>
        <authorList>
            <person name="Patra A.K."/>
            <person name="Ho P.T."/>
            <person name="Jun S."/>
            <person name="Lee S.J."/>
            <person name="Kim Y."/>
            <person name="Won Y.J."/>
        </authorList>
    </citation>
    <scope>NUCLEOTIDE SEQUENCE [LARGE SCALE GENOMIC DNA]</scope>
    <source>
        <strain evidence="2">Wonlab-2016</strain>
    </source>
</reference>
<dbReference type="EMBL" id="JACVVK020000004">
    <property type="protein sequence ID" value="KAK7507466.1"/>
    <property type="molecule type" value="Genomic_DNA"/>
</dbReference>
<organism evidence="2 3">
    <name type="scientific">Batillaria attramentaria</name>
    <dbReference type="NCBI Taxonomy" id="370345"/>
    <lineage>
        <taxon>Eukaryota</taxon>
        <taxon>Metazoa</taxon>
        <taxon>Spiralia</taxon>
        <taxon>Lophotrochozoa</taxon>
        <taxon>Mollusca</taxon>
        <taxon>Gastropoda</taxon>
        <taxon>Caenogastropoda</taxon>
        <taxon>Sorbeoconcha</taxon>
        <taxon>Cerithioidea</taxon>
        <taxon>Batillariidae</taxon>
        <taxon>Batillaria</taxon>
    </lineage>
</organism>
<dbReference type="Proteomes" id="UP001519460">
    <property type="component" value="Unassembled WGS sequence"/>
</dbReference>
<proteinExistence type="predicted"/>
<evidence type="ECO:0000256" key="1">
    <source>
        <dbReference type="SAM" id="MobiDB-lite"/>
    </source>
</evidence>
<gene>
    <name evidence="2" type="ORF">BaRGS_00001401</name>
</gene>
<evidence type="ECO:0000313" key="2">
    <source>
        <dbReference type="EMBL" id="KAK7507466.1"/>
    </source>
</evidence>
<sequence length="110" mass="11744">MARRLLVARQRLMCIIGATFYVSLALSRPLVPHFGRAPCRGILQTNPPQPPSRSPRLQPSHSQAGDPAGVLLKLLDLAIPPVGDTPSEKNSTSAGPLFSLIVIALSCKPQ</sequence>
<evidence type="ECO:0000313" key="3">
    <source>
        <dbReference type="Proteomes" id="UP001519460"/>
    </source>
</evidence>